<keyword evidence="2 5" id="KW-0436">Ligase</keyword>
<dbReference type="Pfam" id="PF13193">
    <property type="entry name" value="AMP-binding_C"/>
    <property type="match status" value="1"/>
</dbReference>
<proteinExistence type="inferred from homology"/>
<dbReference type="GO" id="GO:0016877">
    <property type="term" value="F:ligase activity, forming carbon-sulfur bonds"/>
    <property type="evidence" value="ECO:0007669"/>
    <property type="project" value="UniProtKB-ARBA"/>
</dbReference>
<organism evidence="5 6">
    <name type="scientific">Pseudomonas berkeleyensis</name>
    <dbReference type="NCBI Taxonomy" id="2726956"/>
    <lineage>
        <taxon>Bacteria</taxon>
        <taxon>Pseudomonadati</taxon>
        <taxon>Pseudomonadota</taxon>
        <taxon>Gammaproteobacteria</taxon>
        <taxon>Pseudomonadales</taxon>
        <taxon>Pseudomonadaceae</taxon>
        <taxon>Pseudomonas</taxon>
    </lineage>
</organism>
<dbReference type="InterPro" id="IPR050237">
    <property type="entry name" value="ATP-dep_AMP-bd_enzyme"/>
</dbReference>
<gene>
    <name evidence="5" type="ORF">HS968_05335</name>
</gene>
<dbReference type="AlphaFoldDB" id="A0A7G5DRW5"/>
<dbReference type="RefSeq" id="WP_179623972.1">
    <property type="nucleotide sequence ID" value="NZ_CP059139.1"/>
</dbReference>
<dbReference type="PANTHER" id="PTHR43767">
    <property type="entry name" value="LONG-CHAIN-FATTY-ACID--COA LIGASE"/>
    <property type="match status" value="1"/>
</dbReference>
<feature type="domain" description="AMP-dependent synthetase/ligase" evidence="3">
    <location>
        <begin position="31"/>
        <end position="406"/>
    </location>
</feature>
<evidence type="ECO:0000313" key="6">
    <source>
        <dbReference type="Proteomes" id="UP000515276"/>
    </source>
</evidence>
<evidence type="ECO:0000313" key="5">
    <source>
        <dbReference type="EMBL" id="QMV64490.1"/>
    </source>
</evidence>
<comment type="similarity">
    <text evidence="1">Belongs to the ATP-dependent AMP-binding enzyme family.</text>
</comment>
<dbReference type="SUPFAM" id="SSF56801">
    <property type="entry name" value="Acetyl-CoA synthetase-like"/>
    <property type="match status" value="1"/>
</dbReference>
<protein>
    <submittedName>
        <fullName evidence="5">Fatty acid--CoA ligase</fullName>
    </submittedName>
</protein>
<dbReference type="NCBIfam" id="NF004837">
    <property type="entry name" value="PRK06187.1"/>
    <property type="match status" value="1"/>
</dbReference>
<sequence>MLQTRLIPPAANAHAYPLLIKRLLLSGSRYEKTREIVYRDKLRYSYATFNERVARLANVLSEAGVKAGDTVAVMDWDSHRYLECMFAIPMLGAVLHTINIRLSPDQILYTMNHAEDRFVLVNSEFVPLYNGIAGQLTTVEKTLLLTDGEEKNAELPSLVGEYESLLAAASSHYDFADFDENSVATTFYTTGTTGNPKGVYFTHRQLVLHTMSMATTMGGLDSIRLLGNDDVYMPITPMFHVHAWGVPYVATMLGVKQVYPGRYEPDMLCRLIKEEKVNFSHCVPTILQMLLNAPGAQGHDFGGMKMIIGGSALNRSLYEAAKARGIQLTAAYGMSETCPLISCAYLNEELRAGSEDERTTYRIKAGIPVPLVEAAIMDADGKLLPSDGESQGELVLRSPWLTQGYFREPEKGEELWAHGWLHTGDVATIDGMGFIEIRDRIKDVIKTGGEWISSLELEDLISRHSVVREVAVVGVPDPQWGERPFALLVLHEEQGLDAKGLKEHLKPFVEQGHINKWAIPTQIALVTEIPKTSVGKLDKKRIRVEIAQWQEAGSAFLSTL</sequence>
<dbReference type="Gene3D" id="3.40.50.12780">
    <property type="entry name" value="N-terminal domain of ligase-like"/>
    <property type="match status" value="1"/>
</dbReference>
<dbReference type="InterPro" id="IPR045851">
    <property type="entry name" value="AMP-bd_C_sf"/>
</dbReference>
<accession>A0A7G5DRW5</accession>
<evidence type="ECO:0000256" key="2">
    <source>
        <dbReference type="ARBA" id="ARBA00022598"/>
    </source>
</evidence>
<feature type="domain" description="AMP-binding enzyme C-terminal" evidence="4">
    <location>
        <begin position="456"/>
        <end position="536"/>
    </location>
</feature>
<dbReference type="InterPro" id="IPR000873">
    <property type="entry name" value="AMP-dep_synth/lig_dom"/>
</dbReference>
<keyword evidence="6" id="KW-1185">Reference proteome</keyword>
<dbReference type="InterPro" id="IPR025110">
    <property type="entry name" value="AMP-bd_C"/>
</dbReference>
<evidence type="ECO:0000256" key="1">
    <source>
        <dbReference type="ARBA" id="ARBA00006432"/>
    </source>
</evidence>
<dbReference type="InterPro" id="IPR042099">
    <property type="entry name" value="ANL_N_sf"/>
</dbReference>
<dbReference type="EMBL" id="CP059139">
    <property type="protein sequence ID" value="QMV64490.1"/>
    <property type="molecule type" value="Genomic_DNA"/>
</dbReference>
<dbReference type="PANTHER" id="PTHR43767:SF11">
    <property type="entry name" value="MEDIUM-CHAIN-FATTY-ACID--COA LIGASE"/>
    <property type="match status" value="1"/>
</dbReference>
<dbReference type="FunFam" id="3.30.300.30:FF:000008">
    <property type="entry name" value="2,3-dihydroxybenzoate-AMP ligase"/>
    <property type="match status" value="1"/>
</dbReference>
<name>A0A7G5DRW5_9PSED</name>
<evidence type="ECO:0000259" key="3">
    <source>
        <dbReference type="Pfam" id="PF00501"/>
    </source>
</evidence>
<reference evidence="5 6" key="1">
    <citation type="journal article" date="2020" name="G3 (Bethesda)">
        <title>CeMbio - The Caenorhabditis elegans Microbiome Resource.</title>
        <authorList>
            <person name="Dirksen P."/>
            <person name="Assie A."/>
            <person name="Zimmermann J."/>
            <person name="Zhang F."/>
            <person name="Tietje A.M."/>
            <person name="Marsh S.A."/>
            <person name="Felix M.A."/>
            <person name="Shapira M."/>
            <person name="Kaleta C."/>
            <person name="Schulenburg H."/>
            <person name="Samuel B."/>
        </authorList>
    </citation>
    <scope>NUCLEOTIDE SEQUENCE [LARGE SCALE GENOMIC DNA]</scope>
    <source>
        <strain evidence="5 6">MSPm1</strain>
    </source>
</reference>
<dbReference type="CDD" id="cd12119">
    <property type="entry name" value="ttLC_FACS_AlkK_like"/>
    <property type="match status" value="1"/>
</dbReference>
<evidence type="ECO:0000259" key="4">
    <source>
        <dbReference type="Pfam" id="PF13193"/>
    </source>
</evidence>
<dbReference type="Proteomes" id="UP000515276">
    <property type="component" value="Chromosome"/>
</dbReference>
<dbReference type="Gene3D" id="3.30.300.30">
    <property type="match status" value="1"/>
</dbReference>
<dbReference type="Pfam" id="PF00501">
    <property type="entry name" value="AMP-binding"/>
    <property type="match status" value="1"/>
</dbReference>